<dbReference type="PIRSF" id="PIRSF035170">
    <property type="entry name" value="HD_phosphohydro"/>
    <property type="match status" value="1"/>
</dbReference>
<dbReference type="GO" id="GO:0016787">
    <property type="term" value="F:hydrolase activity"/>
    <property type="evidence" value="ECO:0007669"/>
    <property type="project" value="UniProtKB-KW"/>
</dbReference>
<comment type="caution">
    <text evidence="1">The sequence shown here is derived from an EMBL/GenBank/DDBJ whole genome shotgun (WGS) entry which is preliminary data.</text>
</comment>
<dbReference type="OrthoDB" id="9808993at2"/>
<keyword evidence="2" id="KW-1185">Reference proteome</keyword>
<dbReference type="PANTHER" id="PTHR21174:SF0">
    <property type="entry name" value="HD PHOSPHOHYDROLASE FAMILY PROTEIN-RELATED"/>
    <property type="match status" value="1"/>
</dbReference>
<dbReference type="RefSeq" id="WP_111869438.1">
    <property type="nucleotide sequence ID" value="NZ_QLYX01000009.1"/>
</dbReference>
<organism evidence="1 2">
    <name type="scientific">Actinomadura craniellae</name>
    <dbReference type="NCBI Taxonomy" id="2231787"/>
    <lineage>
        <taxon>Bacteria</taxon>
        <taxon>Bacillati</taxon>
        <taxon>Actinomycetota</taxon>
        <taxon>Actinomycetes</taxon>
        <taxon>Streptosporangiales</taxon>
        <taxon>Thermomonosporaceae</taxon>
        <taxon>Actinomadura</taxon>
    </lineage>
</organism>
<name>A0A365H2I2_9ACTN</name>
<sequence length="202" mass="22518">MELIDRWVALAGSDTRTLGASLVARYTEPHRRYHTARHLAAVLDLVDELAGHADDADAVRFAAWFHDAVYNPERGDNEERSARLAERMLTDTDLPAPTVAEVARLVRLTESHAPGPGDRNGQVLCDADLAILAADPRSYAEYAAAVRAEYAFVPDELFERGRAQVLRALLDLPTLFHTPVGYDRYEHRARHNLKTELLLLPG</sequence>
<keyword evidence="1" id="KW-0378">Hydrolase</keyword>
<proteinExistence type="predicted"/>
<dbReference type="PANTHER" id="PTHR21174">
    <property type="match status" value="1"/>
</dbReference>
<dbReference type="Proteomes" id="UP000251891">
    <property type="component" value="Unassembled WGS sequence"/>
</dbReference>
<evidence type="ECO:0000313" key="2">
    <source>
        <dbReference type="Proteomes" id="UP000251891"/>
    </source>
</evidence>
<dbReference type="AlphaFoldDB" id="A0A365H2I2"/>
<dbReference type="InterPro" id="IPR009218">
    <property type="entry name" value="HD_phosphohydro"/>
</dbReference>
<gene>
    <name evidence="1" type="ORF">DPM19_19730</name>
</gene>
<dbReference type="SUPFAM" id="SSF109604">
    <property type="entry name" value="HD-domain/PDEase-like"/>
    <property type="match status" value="1"/>
</dbReference>
<protein>
    <submittedName>
        <fullName evidence="1">Metal-dependent phosphohydrolase</fullName>
    </submittedName>
</protein>
<dbReference type="Gene3D" id="1.10.3210.10">
    <property type="entry name" value="Hypothetical protein af1432"/>
    <property type="match status" value="1"/>
</dbReference>
<dbReference type="EMBL" id="QLYX01000009">
    <property type="protein sequence ID" value="RAY13315.1"/>
    <property type="molecule type" value="Genomic_DNA"/>
</dbReference>
<evidence type="ECO:0000313" key="1">
    <source>
        <dbReference type="EMBL" id="RAY13315.1"/>
    </source>
</evidence>
<accession>A0A365H2I2</accession>
<reference evidence="1 2" key="1">
    <citation type="submission" date="2018-06" db="EMBL/GenBank/DDBJ databases">
        <title>Actinomadura craniellae sp. nov. isolated from marine sponge Craniella sp.</title>
        <authorList>
            <person name="Li L."/>
            <person name="Xu Q.H."/>
            <person name="Lin H.W."/>
            <person name="Lu Y.H."/>
        </authorList>
    </citation>
    <scope>NUCLEOTIDE SEQUENCE [LARGE SCALE GENOMIC DNA]</scope>
    <source>
        <strain evidence="1 2">LHW63021</strain>
    </source>
</reference>